<dbReference type="EMBL" id="CP071518">
    <property type="protein sequence ID" value="QSX79390.1"/>
    <property type="molecule type" value="Genomic_DNA"/>
</dbReference>
<feature type="transmembrane region" description="Helical" evidence="1">
    <location>
        <begin position="89"/>
        <end position="110"/>
    </location>
</feature>
<name>A0A975ATU9_9GAMM</name>
<organism evidence="2 3">
    <name type="scientific">Agrilutibacter solisilvae</name>
    <dbReference type="NCBI Taxonomy" id="2763317"/>
    <lineage>
        <taxon>Bacteria</taxon>
        <taxon>Pseudomonadati</taxon>
        <taxon>Pseudomonadota</taxon>
        <taxon>Gammaproteobacteria</taxon>
        <taxon>Lysobacterales</taxon>
        <taxon>Lysobacteraceae</taxon>
        <taxon>Agrilutibacter</taxon>
    </lineage>
</organism>
<dbReference type="Proteomes" id="UP000639274">
    <property type="component" value="Chromosome"/>
</dbReference>
<protein>
    <submittedName>
        <fullName evidence="2">Uncharacterized protein</fullName>
    </submittedName>
</protein>
<keyword evidence="1" id="KW-0812">Transmembrane</keyword>
<reference evidence="2 3" key="1">
    <citation type="submission" date="2021-03" db="EMBL/GenBank/DDBJ databases">
        <title>Lysobacter sp. nov. isolated from soil of gangwondo yeongwol, south Korea.</title>
        <authorList>
            <person name="Kim K.R."/>
            <person name="Kim K.H."/>
            <person name="Jeon C.O."/>
        </authorList>
    </citation>
    <scope>NUCLEOTIDE SEQUENCE [LARGE SCALE GENOMIC DNA]</scope>
    <source>
        <strain evidence="2 3">R19</strain>
    </source>
</reference>
<accession>A0A975ATU9</accession>
<sequence>MYSDLEYKLTVALVVGWLLLTFLAVLLSRFGRYGKNIAIGAFALLALAIALFPFLSIFNLASAIANPATEYISYRRGSDVVFSLASDPAIFWGHALITVMASCCILVLAIRLWRLRKRELQVPGRIAYLRYSPSCEWYVFEQSDDSLAVWHKDRRSNASFTRAQVQSMLQTGNLSSIPGFESRHHAQLERALLAWVAEKQGGTKAADHVASGAG</sequence>
<dbReference type="RefSeq" id="WP_200616232.1">
    <property type="nucleotide sequence ID" value="NZ_CP071518.1"/>
</dbReference>
<keyword evidence="3" id="KW-1185">Reference proteome</keyword>
<feature type="transmembrane region" description="Helical" evidence="1">
    <location>
        <begin position="39"/>
        <end position="65"/>
    </location>
</feature>
<dbReference type="KEGG" id="lsf:I8J32_005880"/>
<evidence type="ECO:0000256" key="1">
    <source>
        <dbReference type="SAM" id="Phobius"/>
    </source>
</evidence>
<dbReference type="AlphaFoldDB" id="A0A975ATU9"/>
<gene>
    <name evidence="2" type="ORF">I8J32_005880</name>
</gene>
<evidence type="ECO:0000313" key="3">
    <source>
        <dbReference type="Proteomes" id="UP000639274"/>
    </source>
</evidence>
<evidence type="ECO:0000313" key="2">
    <source>
        <dbReference type="EMBL" id="QSX79390.1"/>
    </source>
</evidence>
<proteinExistence type="predicted"/>
<feature type="transmembrane region" description="Helical" evidence="1">
    <location>
        <begin position="6"/>
        <end position="27"/>
    </location>
</feature>
<keyword evidence="1" id="KW-1133">Transmembrane helix</keyword>
<keyword evidence="1" id="KW-0472">Membrane</keyword>